<reference evidence="3 4" key="1">
    <citation type="submission" date="2018-08" db="EMBL/GenBank/DDBJ databases">
        <title>A genome reference for cultivated species of the human gut microbiota.</title>
        <authorList>
            <person name="Zou Y."/>
            <person name="Xue W."/>
            <person name="Luo G."/>
        </authorList>
    </citation>
    <scope>NUCLEOTIDE SEQUENCE [LARGE SCALE GENOMIC DNA]</scope>
    <source>
        <strain evidence="3 4">AF19-4AC</strain>
    </source>
</reference>
<dbReference type="Proteomes" id="UP000283630">
    <property type="component" value="Unassembled WGS sequence"/>
</dbReference>
<dbReference type="AlphaFoldDB" id="A0A412MHY7"/>
<keyword evidence="2" id="KW-0472">Membrane</keyword>
<sequence length="463" mass="53762">MKTYWENITKAEKDNVDRGLYMILPLRYRGSFQDVSLAETDEEISKLVFDSSDFTELLSVKCRKENFVKRFSMNSKVQAVRENWNGEVSREWNQEIREAFRFDDLQLFIFHNGIAFLTVYIAYKNKDVGEIYRFINPGYVDENSEDKKTVQDLLLEVLEKDIFRLIQKKIGLDVSWFTQDSESKKYIIKEAYRLNISALPKRSEDNGILKRLAYNGHRLIDITRDFVDESEEDVEYATGAKDVDDEHYGWACAITSQEISYAYGPGPGKNKPLNATGLLGRAEEDLLLTMIVMYQKYTCMIFNEKIHQSFINGANQLKKEETLRNLKREALEFVSYGTLAPSQISRWNNVCETYRSLQKLNGVNEALEEISQKINLLNEEQDRIDGKRESRVSMIITVFGLVSIISAALQTLDYISTGKPLMIIGFLITIVAILVFFLYLILSEIKKKRKRQYHNSLMQEKEL</sequence>
<dbReference type="EMBL" id="QRWH01000001">
    <property type="protein sequence ID" value="RGT12205.1"/>
    <property type="molecule type" value="Genomic_DNA"/>
</dbReference>
<evidence type="ECO:0000313" key="3">
    <source>
        <dbReference type="EMBL" id="RGT12205.1"/>
    </source>
</evidence>
<keyword evidence="2" id="KW-1133">Transmembrane helix</keyword>
<keyword evidence="2" id="KW-0812">Transmembrane</keyword>
<keyword evidence="1" id="KW-0175">Coiled coil</keyword>
<protein>
    <submittedName>
        <fullName evidence="3">Uncharacterized protein</fullName>
    </submittedName>
</protein>
<name>A0A412MHY7_9FIRM</name>
<comment type="caution">
    <text evidence="3">The sequence shown here is derived from an EMBL/GenBank/DDBJ whole genome shotgun (WGS) entry which is preliminary data.</text>
</comment>
<organism evidence="3 4">
    <name type="scientific">Dorea formicigenerans</name>
    <dbReference type="NCBI Taxonomy" id="39486"/>
    <lineage>
        <taxon>Bacteria</taxon>
        <taxon>Bacillati</taxon>
        <taxon>Bacillota</taxon>
        <taxon>Clostridia</taxon>
        <taxon>Lachnospirales</taxon>
        <taxon>Lachnospiraceae</taxon>
        <taxon>Dorea</taxon>
    </lineage>
</organism>
<dbReference type="RefSeq" id="WP_118145111.1">
    <property type="nucleotide sequence ID" value="NZ_QRWH01000001.1"/>
</dbReference>
<evidence type="ECO:0000256" key="2">
    <source>
        <dbReference type="SAM" id="Phobius"/>
    </source>
</evidence>
<feature type="transmembrane region" description="Helical" evidence="2">
    <location>
        <begin position="421"/>
        <end position="442"/>
    </location>
</feature>
<feature type="coiled-coil region" evidence="1">
    <location>
        <begin position="360"/>
        <end position="387"/>
    </location>
</feature>
<evidence type="ECO:0000313" key="4">
    <source>
        <dbReference type="Proteomes" id="UP000283630"/>
    </source>
</evidence>
<feature type="transmembrane region" description="Helical" evidence="2">
    <location>
        <begin position="392"/>
        <end position="409"/>
    </location>
</feature>
<gene>
    <name evidence="3" type="ORF">DWX53_01230</name>
</gene>
<evidence type="ECO:0000256" key="1">
    <source>
        <dbReference type="SAM" id="Coils"/>
    </source>
</evidence>
<proteinExistence type="predicted"/>
<accession>A0A412MHY7</accession>